<dbReference type="AlphaFoldDB" id="A0A1H8U671"/>
<dbReference type="Proteomes" id="UP000199657">
    <property type="component" value="Unassembled WGS sequence"/>
</dbReference>
<dbReference type="Gene3D" id="3.40.630.30">
    <property type="match status" value="1"/>
</dbReference>
<dbReference type="SUPFAM" id="SSF55729">
    <property type="entry name" value="Acyl-CoA N-acyltransferases (Nat)"/>
    <property type="match status" value="1"/>
</dbReference>
<evidence type="ECO:0000259" key="1">
    <source>
        <dbReference type="Pfam" id="PF13480"/>
    </source>
</evidence>
<dbReference type="InterPro" id="IPR038740">
    <property type="entry name" value="BioF2-like_GNAT_dom"/>
</dbReference>
<dbReference type="STRING" id="406100.SAMN04488052_105178"/>
<evidence type="ECO:0000313" key="3">
    <source>
        <dbReference type="Proteomes" id="UP000199657"/>
    </source>
</evidence>
<dbReference type="InterPro" id="IPR016181">
    <property type="entry name" value="Acyl_CoA_acyltransferase"/>
</dbReference>
<gene>
    <name evidence="2" type="ORF">SAMN04488052_105178</name>
</gene>
<dbReference type="EMBL" id="FOEG01000005">
    <property type="protein sequence ID" value="SEO98158.1"/>
    <property type="molecule type" value="Genomic_DNA"/>
</dbReference>
<proteinExistence type="predicted"/>
<keyword evidence="2" id="KW-0808">Transferase</keyword>
<protein>
    <submittedName>
        <fullName evidence="2">Acetyltransferase involved in cellulose biosynthesis, CelD/BcsL family</fullName>
    </submittedName>
</protein>
<reference evidence="2 3" key="1">
    <citation type="submission" date="2016-10" db="EMBL/GenBank/DDBJ databases">
        <authorList>
            <person name="de Groot N.N."/>
        </authorList>
    </citation>
    <scope>NUCLEOTIDE SEQUENCE [LARGE SCALE GENOMIC DNA]</scope>
    <source>
        <strain evidence="2 3">CGMCC 1.6291</strain>
    </source>
</reference>
<name>A0A1H8U671_9GAMM</name>
<organism evidence="2 3">
    <name type="scientific">Aquisalimonas asiatica</name>
    <dbReference type="NCBI Taxonomy" id="406100"/>
    <lineage>
        <taxon>Bacteria</taxon>
        <taxon>Pseudomonadati</taxon>
        <taxon>Pseudomonadota</taxon>
        <taxon>Gammaproteobacteria</taxon>
        <taxon>Chromatiales</taxon>
        <taxon>Ectothiorhodospiraceae</taxon>
        <taxon>Aquisalimonas</taxon>
    </lineage>
</organism>
<feature type="domain" description="BioF2-like acetyltransferase" evidence="1">
    <location>
        <begin position="172"/>
        <end position="310"/>
    </location>
</feature>
<keyword evidence="3" id="KW-1185">Reference proteome</keyword>
<dbReference type="GO" id="GO:0016740">
    <property type="term" value="F:transferase activity"/>
    <property type="evidence" value="ECO:0007669"/>
    <property type="project" value="UniProtKB-KW"/>
</dbReference>
<accession>A0A1H8U671</accession>
<dbReference type="Pfam" id="PF13480">
    <property type="entry name" value="Acetyltransf_6"/>
    <property type="match status" value="1"/>
</dbReference>
<dbReference type="OrthoDB" id="4349922at2"/>
<evidence type="ECO:0000313" key="2">
    <source>
        <dbReference type="EMBL" id="SEO98158.1"/>
    </source>
</evidence>
<sequence length="364" mass="41079">MDVRIFDHLDALPQSHRTLFENAGRDDFFSSLTWYQTFIDHATAPDQALRIYVAETDGQPTVALPLRTPDEQRPLRELDSCSNAFTTRFAPVADAGATDIAAGLTAIGHAIAAERPRWDYLRIGALPADEAVYDDLLQAFRSAGLWTQPFRHFGNWYEDVRGLSFETYVRDVSKSLRQIWNRACRDDAPTFHLITEPAGVEWGISAYETVYASSWKEPERFPQFMPELMRNAAAAGALRLGVLTYRDQPVAAQLWLVGGARCTIFKVAHDEAHKRLSPGTALTFHMLRHVLDNDGVAEIDFGCGDDPYKRRWLPQRRLRMGVAAFNPRSIRGATMGAAHVWGSPLKQWLRQLNRANPEQKNSIL</sequence>
<dbReference type="RefSeq" id="WP_091644538.1">
    <property type="nucleotide sequence ID" value="NZ_FOEG01000005.1"/>
</dbReference>